<dbReference type="Pfam" id="PF20700">
    <property type="entry name" value="Mutator"/>
    <property type="match status" value="1"/>
</dbReference>
<dbReference type="InterPro" id="IPR049012">
    <property type="entry name" value="Mutator_transp_dom"/>
</dbReference>
<name>A0A4Y2DRV1_ARAVE</name>
<dbReference type="OrthoDB" id="6627407at2759"/>
<dbReference type="AlphaFoldDB" id="A0A4Y2DRV1"/>
<protein>
    <recommendedName>
        <fullName evidence="1">Mutator-like transposase domain-containing protein</fullName>
    </recommendedName>
</protein>
<evidence type="ECO:0000313" key="2">
    <source>
        <dbReference type="EMBL" id="GBM18484.1"/>
    </source>
</evidence>
<evidence type="ECO:0000313" key="3">
    <source>
        <dbReference type="Proteomes" id="UP000499080"/>
    </source>
</evidence>
<comment type="caution">
    <text evidence="2">The sequence shown here is derived from an EMBL/GenBank/DDBJ whole genome shotgun (WGS) entry which is preliminary data.</text>
</comment>
<gene>
    <name evidence="2" type="ORF">AVEN_66842_1</name>
</gene>
<organism evidence="2 3">
    <name type="scientific">Araneus ventricosus</name>
    <name type="common">Orbweaver spider</name>
    <name type="synonym">Epeira ventricosa</name>
    <dbReference type="NCBI Taxonomy" id="182803"/>
    <lineage>
        <taxon>Eukaryota</taxon>
        <taxon>Metazoa</taxon>
        <taxon>Ecdysozoa</taxon>
        <taxon>Arthropoda</taxon>
        <taxon>Chelicerata</taxon>
        <taxon>Arachnida</taxon>
        <taxon>Araneae</taxon>
        <taxon>Araneomorphae</taxon>
        <taxon>Entelegynae</taxon>
        <taxon>Araneoidea</taxon>
        <taxon>Araneidae</taxon>
        <taxon>Araneus</taxon>
    </lineage>
</organism>
<feature type="domain" description="Mutator-like transposase" evidence="1">
    <location>
        <begin position="69"/>
        <end position="125"/>
    </location>
</feature>
<sequence>MTSYISENGYDINTRWNEMHWKRQMCCSHILCGNELATPPANFERLNYSLCRALSSACSKSMLKAVVSRNDNARDLTVALDGTWQKKGHASINGVIMATSLDTGKVIDFECLCNYCFTCKSKSNDCQKIMKDTVVEWKVKVQFECFSVLFPRGTFVMQNILGMMT</sequence>
<reference evidence="2 3" key="1">
    <citation type="journal article" date="2019" name="Sci. Rep.">
        <title>Orb-weaving spider Araneus ventricosus genome elucidates the spidroin gene catalogue.</title>
        <authorList>
            <person name="Kono N."/>
            <person name="Nakamura H."/>
            <person name="Ohtoshi R."/>
            <person name="Moran D.A.P."/>
            <person name="Shinohara A."/>
            <person name="Yoshida Y."/>
            <person name="Fujiwara M."/>
            <person name="Mori M."/>
            <person name="Tomita M."/>
            <person name="Arakawa K."/>
        </authorList>
    </citation>
    <scope>NUCLEOTIDE SEQUENCE [LARGE SCALE GENOMIC DNA]</scope>
</reference>
<dbReference type="Proteomes" id="UP000499080">
    <property type="component" value="Unassembled WGS sequence"/>
</dbReference>
<dbReference type="EMBL" id="BGPR01000404">
    <property type="protein sequence ID" value="GBM18484.1"/>
    <property type="molecule type" value="Genomic_DNA"/>
</dbReference>
<keyword evidence="3" id="KW-1185">Reference proteome</keyword>
<accession>A0A4Y2DRV1</accession>
<proteinExistence type="predicted"/>
<evidence type="ECO:0000259" key="1">
    <source>
        <dbReference type="Pfam" id="PF20700"/>
    </source>
</evidence>